<protein>
    <submittedName>
        <fullName evidence="1">Uncharacterized protein</fullName>
    </submittedName>
</protein>
<gene>
    <name evidence="1" type="ORF">C8P67_11286</name>
</gene>
<comment type="caution">
    <text evidence="1">The sequence shown here is derived from an EMBL/GenBank/DDBJ whole genome shotgun (WGS) entry which is preliminary data.</text>
</comment>
<evidence type="ECO:0000313" key="2">
    <source>
        <dbReference type="Proteomes" id="UP000257136"/>
    </source>
</evidence>
<dbReference type="EMBL" id="QUNI01000012">
    <property type="protein sequence ID" value="REG94795.1"/>
    <property type="molecule type" value="Genomic_DNA"/>
</dbReference>
<evidence type="ECO:0000313" key="1">
    <source>
        <dbReference type="EMBL" id="REG94795.1"/>
    </source>
</evidence>
<sequence>MNKLFFIRVKNEYIRKITLIFEQVNYTYNEI</sequence>
<keyword evidence="2" id="KW-1185">Reference proteome</keyword>
<organism evidence="1 2">
    <name type="scientific">Flavobacterium aquicola</name>
    <dbReference type="NCBI Taxonomy" id="1682742"/>
    <lineage>
        <taxon>Bacteria</taxon>
        <taxon>Pseudomonadati</taxon>
        <taxon>Bacteroidota</taxon>
        <taxon>Flavobacteriia</taxon>
        <taxon>Flavobacteriales</taxon>
        <taxon>Flavobacteriaceae</taxon>
        <taxon>Flavobacterium</taxon>
    </lineage>
</organism>
<name>A0A3E0E979_9FLAO</name>
<dbReference type="AlphaFoldDB" id="A0A3E0E979"/>
<accession>A0A3E0E979</accession>
<proteinExistence type="predicted"/>
<dbReference type="Proteomes" id="UP000257136">
    <property type="component" value="Unassembled WGS sequence"/>
</dbReference>
<reference evidence="1 2" key="1">
    <citation type="submission" date="2018-08" db="EMBL/GenBank/DDBJ databases">
        <title>Genomic Encyclopedia of Archaeal and Bacterial Type Strains, Phase II (KMG-II): from individual species to whole genera.</title>
        <authorList>
            <person name="Goeker M."/>
        </authorList>
    </citation>
    <scope>NUCLEOTIDE SEQUENCE [LARGE SCALE GENOMIC DNA]</scope>
    <source>
        <strain evidence="1 2">DSM 100880</strain>
    </source>
</reference>